<evidence type="ECO:0008006" key="2">
    <source>
        <dbReference type="Google" id="ProtNLM"/>
    </source>
</evidence>
<sequence length="72" mass="8384">MSNCFVDQIASQDILLKVTNVCGECYSDINLGDQIYYDMQSYRYLCEECHQELCEKMNQECEVVHEDEGLFG</sequence>
<name>A0A1W1BVS5_9ZZZZ</name>
<dbReference type="EMBL" id="FPHC01000045">
    <property type="protein sequence ID" value="SFV57700.1"/>
    <property type="molecule type" value="Genomic_DNA"/>
</dbReference>
<dbReference type="AlphaFoldDB" id="A0A1W1BVS5"/>
<gene>
    <name evidence="1" type="ORF">MNB_SV-6-116</name>
</gene>
<organism evidence="1">
    <name type="scientific">hydrothermal vent metagenome</name>
    <dbReference type="NCBI Taxonomy" id="652676"/>
    <lineage>
        <taxon>unclassified sequences</taxon>
        <taxon>metagenomes</taxon>
        <taxon>ecological metagenomes</taxon>
    </lineage>
</organism>
<evidence type="ECO:0000313" key="1">
    <source>
        <dbReference type="EMBL" id="SFV57700.1"/>
    </source>
</evidence>
<accession>A0A1W1BVS5</accession>
<protein>
    <recommendedName>
        <fullName evidence="2">LIM zinc-binding domain-containing protein</fullName>
    </recommendedName>
</protein>
<reference evidence="1" key="1">
    <citation type="submission" date="2016-10" db="EMBL/GenBank/DDBJ databases">
        <authorList>
            <person name="de Groot N.N."/>
        </authorList>
    </citation>
    <scope>NUCLEOTIDE SEQUENCE</scope>
</reference>
<proteinExistence type="predicted"/>